<dbReference type="InterPro" id="IPR000620">
    <property type="entry name" value="EamA_dom"/>
</dbReference>
<feature type="transmembrane region" description="Helical" evidence="6">
    <location>
        <begin position="244"/>
        <end position="264"/>
    </location>
</feature>
<feature type="transmembrane region" description="Helical" evidence="6">
    <location>
        <begin position="35"/>
        <end position="56"/>
    </location>
</feature>
<feature type="transmembrane region" description="Helical" evidence="6">
    <location>
        <begin position="211"/>
        <end position="232"/>
    </location>
</feature>
<sequence length="292" mass="30247">MAGATWKTDLLMVGVAAIWGSTFVAQQLGMDSVGPFTYTAARMALGVALIAPLWWWRGGPFASVPVLASTGLWRDGVLLGLVLFAAINLQQVGLLGTSVSNAGFITGLYVVLVPILMRLLGQPVGLSVWAAVALATAGLYFLSVKPDATIAPGDWLQLGGAALWAVHVLLVGHWARRHDAIRLSIMQYAVAGLLSWAAAVARGEAISPDALAGAAGAIAWGGLLSIGIAYTLQVVAQRTAKASHAAIIYSSEGVFAAIGGWWVLGESIGWRGWGGAALILAGMLLAQLGRRG</sequence>
<gene>
    <name evidence="8" type="ORF">Tther_00566</name>
</gene>
<evidence type="ECO:0000259" key="7">
    <source>
        <dbReference type="Pfam" id="PF00892"/>
    </source>
</evidence>
<name>A0A554X628_9BURK</name>
<protein>
    <submittedName>
        <fullName evidence="8">2A78: carboxylate/amino acid/amine transporter</fullName>
    </submittedName>
</protein>
<evidence type="ECO:0000256" key="4">
    <source>
        <dbReference type="ARBA" id="ARBA00022989"/>
    </source>
</evidence>
<dbReference type="OrthoDB" id="9804865at2"/>
<proteinExistence type="predicted"/>
<dbReference type="Pfam" id="PF00892">
    <property type="entry name" value="EamA"/>
    <property type="match status" value="2"/>
</dbReference>
<evidence type="ECO:0000256" key="6">
    <source>
        <dbReference type="SAM" id="Phobius"/>
    </source>
</evidence>
<comment type="subcellular location">
    <subcellularLocation>
        <location evidence="1">Cell membrane</location>
        <topology evidence="1">Multi-pass membrane protein</topology>
    </subcellularLocation>
</comment>
<keyword evidence="5 6" id="KW-0472">Membrane</keyword>
<dbReference type="InterPro" id="IPR051258">
    <property type="entry name" value="Diverse_Substrate_Transporter"/>
</dbReference>
<feature type="transmembrane region" description="Helical" evidence="6">
    <location>
        <begin position="155"/>
        <end position="174"/>
    </location>
</feature>
<feature type="domain" description="EamA" evidence="7">
    <location>
        <begin position="153"/>
        <end position="285"/>
    </location>
</feature>
<comment type="caution">
    <text evidence="8">The sequence shown here is derived from an EMBL/GenBank/DDBJ whole genome shotgun (WGS) entry which is preliminary data.</text>
</comment>
<keyword evidence="3 6" id="KW-0812">Transmembrane</keyword>
<feature type="transmembrane region" description="Helical" evidence="6">
    <location>
        <begin position="270"/>
        <end position="289"/>
    </location>
</feature>
<dbReference type="Gene3D" id="1.10.3730.20">
    <property type="match status" value="1"/>
</dbReference>
<evidence type="ECO:0000256" key="2">
    <source>
        <dbReference type="ARBA" id="ARBA00022475"/>
    </source>
</evidence>
<evidence type="ECO:0000313" key="9">
    <source>
        <dbReference type="Proteomes" id="UP000318542"/>
    </source>
</evidence>
<organism evidence="8 9">
    <name type="scientific">Tepidimonas thermarum</name>
    <dbReference type="NCBI Taxonomy" id="335431"/>
    <lineage>
        <taxon>Bacteria</taxon>
        <taxon>Pseudomonadati</taxon>
        <taxon>Pseudomonadota</taxon>
        <taxon>Betaproteobacteria</taxon>
        <taxon>Burkholderiales</taxon>
        <taxon>Tepidimonas</taxon>
    </lineage>
</organism>
<feature type="transmembrane region" description="Helical" evidence="6">
    <location>
        <begin position="181"/>
        <end position="199"/>
    </location>
</feature>
<dbReference type="AlphaFoldDB" id="A0A554X628"/>
<evidence type="ECO:0000256" key="1">
    <source>
        <dbReference type="ARBA" id="ARBA00004651"/>
    </source>
</evidence>
<dbReference type="EMBL" id="VJOL01000006">
    <property type="protein sequence ID" value="TSE31282.1"/>
    <property type="molecule type" value="Genomic_DNA"/>
</dbReference>
<evidence type="ECO:0000256" key="5">
    <source>
        <dbReference type="ARBA" id="ARBA00023136"/>
    </source>
</evidence>
<accession>A0A554X628</accession>
<dbReference type="GO" id="GO:0005886">
    <property type="term" value="C:plasma membrane"/>
    <property type="evidence" value="ECO:0007669"/>
    <property type="project" value="UniProtKB-SubCell"/>
</dbReference>
<feature type="transmembrane region" description="Helical" evidence="6">
    <location>
        <begin position="124"/>
        <end position="143"/>
    </location>
</feature>
<reference evidence="8 9" key="1">
    <citation type="submission" date="2019-07" db="EMBL/GenBank/DDBJ databases">
        <title>Tepidimonas thermarum AA-1 draft genome.</title>
        <authorList>
            <person name="Da Costa M.S."/>
            <person name="Froufe H.J.C."/>
            <person name="Egas C."/>
            <person name="Albuquerque L."/>
        </authorList>
    </citation>
    <scope>NUCLEOTIDE SEQUENCE [LARGE SCALE GENOMIC DNA]</scope>
    <source>
        <strain evidence="8 9">AA-1</strain>
    </source>
</reference>
<dbReference type="RefSeq" id="WP_143900686.1">
    <property type="nucleotide sequence ID" value="NZ_VJOL01000006.1"/>
</dbReference>
<feature type="transmembrane region" description="Helical" evidence="6">
    <location>
        <begin position="99"/>
        <end position="117"/>
    </location>
</feature>
<keyword evidence="4 6" id="KW-1133">Transmembrane helix</keyword>
<dbReference type="PANTHER" id="PTHR42920">
    <property type="entry name" value="OS03G0707200 PROTEIN-RELATED"/>
    <property type="match status" value="1"/>
</dbReference>
<keyword evidence="9" id="KW-1185">Reference proteome</keyword>
<evidence type="ECO:0000313" key="8">
    <source>
        <dbReference type="EMBL" id="TSE31282.1"/>
    </source>
</evidence>
<feature type="domain" description="EamA" evidence="7">
    <location>
        <begin position="7"/>
        <end position="143"/>
    </location>
</feature>
<keyword evidence="2" id="KW-1003">Cell membrane</keyword>
<evidence type="ECO:0000256" key="3">
    <source>
        <dbReference type="ARBA" id="ARBA00022692"/>
    </source>
</evidence>
<dbReference type="SUPFAM" id="SSF103481">
    <property type="entry name" value="Multidrug resistance efflux transporter EmrE"/>
    <property type="match status" value="1"/>
</dbReference>
<dbReference type="PANTHER" id="PTHR42920:SF5">
    <property type="entry name" value="EAMA DOMAIN-CONTAINING PROTEIN"/>
    <property type="match status" value="1"/>
</dbReference>
<dbReference type="Proteomes" id="UP000318542">
    <property type="component" value="Unassembled WGS sequence"/>
</dbReference>
<dbReference type="InterPro" id="IPR037185">
    <property type="entry name" value="EmrE-like"/>
</dbReference>